<dbReference type="EMBL" id="VRZA01000003">
    <property type="protein sequence ID" value="TXS94126.1"/>
    <property type="molecule type" value="Genomic_DNA"/>
</dbReference>
<feature type="domain" description="Protein kinase" evidence="10">
    <location>
        <begin position="19"/>
        <end position="299"/>
    </location>
</feature>
<evidence type="ECO:0000256" key="6">
    <source>
        <dbReference type="ARBA" id="ARBA00022840"/>
    </source>
</evidence>
<evidence type="ECO:0000256" key="3">
    <source>
        <dbReference type="ARBA" id="ARBA00022679"/>
    </source>
</evidence>
<dbReference type="InterPro" id="IPR000719">
    <property type="entry name" value="Prot_kinase_dom"/>
</dbReference>
<dbReference type="GO" id="GO:0005524">
    <property type="term" value="F:ATP binding"/>
    <property type="evidence" value="ECO:0007669"/>
    <property type="project" value="UniProtKB-UniRule"/>
</dbReference>
<evidence type="ECO:0000256" key="4">
    <source>
        <dbReference type="ARBA" id="ARBA00022741"/>
    </source>
</evidence>
<keyword evidence="9" id="KW-1133">Transmembrane helix</keyword>
<evidence type="ECO:0000256" key="1">
    <source>
        <dbReference type="ARBA" id="ARBA00010886"/>
    </source>
</evidence>
<keyword evidence="5 11" id="KW-0418">Kinase</keyword>
<evidence type="ECO:0000259" key="10">
    <source>
        <dbReference type="PROSITE" id="PS50011"/>
    </source>
</evidence>
<reference evidence="11 12" key="1">
    <citation type="submission" date="2019-08" db="EMBL/GenBank/DDBJ databases">
        <title>Parahaliea maris sp. nov., isolated from the surface seawater.</title>
        <authorList>
            <person name="Liu Y."/>
        </authorList>
    </citation>
    <scope>NUCLEOTIDE SEQUENCE [LARGE SCALE GENOMIC DNA]</scope>
    <source>
        <strain evidence="11 12">HSLHS9</strain>
    </source>
</reference>
<keyword evidence="9" id="KW-0472">Membrane</keyword>
<feature type="compositionally biased region" description="Basic and acidic residues" evidence="8">
    <location>
        <begin position="418"/>
        <end position="453"/>
    </location>
</feature>
<dbReference type="Gene3D" id="3.30.200.20">
    <property type="entry name" value="Phosphorylase Kinase, domain 1"/>
    <property type="match status" value="1"/>
</dbReference>
<feature type="compositionally biased region" description="Pro residues" evidence="8">
    <location>
        <begin position="369"/>
        <end position="378"/>
    </location>
</feature>
<dbReference type="Proteomes" id="UP000321039">
    <property type="component" value="Unassembled WGS sequence"/>
</dbReference>
<dbReference type="PROSITE" id="PS00108">
    <property type="entry name" value="PROTEIN_KINASE_ST"/>
    <property type="match status" value="1"/>
</dbReference>
<dbReference type="InterPro" id="IPR017441">
    <property type="entry name" value="Protein_kinase_ATP_BS"/>
</dbReference>
<dbReference type="Pfam" id="PF00069">
    <property type="entry name" value="Pkinase"/>
    <property type="match status" value="1"/>
</dbReference>
<dbReference type="InterPro" id="IPR008271">
    <property type="entry name" value="Ser/Thr_kinase_AS"/>
</dbReference>
<dbReference type="RefSeq" id="WP_148068468.1">
    <property type="nucleotide sequence ID" value="NZ_VRZA01000003.1"/>
</dbReference>
<keyword evidence="3" id="KW-0808">Transferase</keyword>
<dbReference type="GO" id="GO:0004674">
    <property type="term" value="F:protein serine/threonine kinase activity"/>
    <property type="evidence" value="ECO:0007669"/>
    <property type="project" value="UniProtKB-EC"/>
</dbReference>
<feature type="binding site" evidence="7">
    <location>
        <position position="48"/>
    </location>
    <ligand>
        <name>ATP</name>
        <dbReference type="ChEBI" id="CHEBI:30616"/>
    </ligand>
</feature>
<feature type="transmembrane region" description="Helical" evidence="9">
    <location>
        <begin position="328"/>
        <end position="347"/>
    </location>
</feature>
<accession>A0A5C9A039</accession>
<dbReference type="AlphaFoldDB" id="A0A5C9A039"/>
<protein>
    <recommendedName>
        <fullName evidence="2">non-specific serine/threonine protein kinase</fullName>
        <ecNumber evidence="2">2.7.11.1</ecNumber>
    </recommendedName>
</protein>
<name>A0A5C9A039_9GAMM</name>
<evidence type="ECO:0000256" key="7">
    <source>
        <dbReference type="PROSITE-ProRule" id="PRU10141"/>
    </source>
</evidence>
<dbReference type="Gene3D" id="2.60.120.430">
    <property type="entry name" value="Galactose-binding lectin"/>
    <property type="match status" value="1"/>
</dbReference>
<organism evidence="11 12">
    <name type="scientific">Parahaliea maris</name>
    <dbReference type="NCBI Taxonomy" id="2716870"/>
    <lineage>
        <taxon>Bacteria</taxon>
        <taxon>Pseudomonadati</taxon>
        <taxon>Pseudomonadota</taxon>
        <taxon>Gammaproteobacteria</taxon>
        <taxon>Cellvibrionales</taxon>
        <taxon>Halieaceae</taxon>
        <taxon>Parahaliea</taxon>
    </lineage>
</organism>
<evidence type="ECO:0000256" key="2">
    <source>
        <dbReference type="ARBA" id="ARBA00012513"/>
    </source>
</evidence>
<dbReference type="InterPro" id="IPR011009">
    <property type="entry name" value="Kinase-like_dom_sf"/>
</dbReference>
<keyword evidence="6 7" id="KW-0067">ATP-binding</keyword>
<gene>
    <name evidence="11" type="ORF">FV139_11005</name>
</gene>
<feature type="region of interest" description="Disordered" evidence="8">
    <location>
        <begin position="358"/>
        <end position="453"/>
    </location>
</feature>
<dbReference type="Gene3D" id="1.10.510.10">
    <property type="entry name" value="Transferase(Phosphotransferase) domain 1"/>
    <property type="match status" value="1"/>
</dbReference>
<dbReference type="PROSITE" id="PS50011">
    <property type="entry name" value="PROTEIN_KINASE_DOM"/>
    <property type="match status" value="1"/>
</dbReference>
<comment type="similarity">
    <text evidence="1">Belongs to the protein kinase superfamily. NEK Ser/Thr protein kinase family. NIMA subfamily.</text>
</comment>
<dbReference type="SUPFAM" id="SSF56112">
    <property type="entry name" value="Protein kinase-like (PK-like)"/>
    <property type="match status" value="1"/>
</dbReference>
<dbReference type="PROSITE" id="PS00107">
    <property type="entry name" value="PROTEIN_KINASE_ATP"/>
    <property type="match status" value="1"/>
</dbReference>
<dbReference type="PANTHER" id="PTHR43671:SF13">
    <property type="entry name" value="SERINE_THREONINE-PROTEIN KINASE NEK2"/>
    <property type="match status" value="1"/>
</dbReference>
<feature type="compositionally biased region" description="Low complexity" evidence="8">
    <location>
        <begin position="397"/>
        <end position="410"/>
    </location>
</feature>
<keyword evidence="9" id="KW-0812">Transmembrane</keyword>
<evidence type="ECO:0000313" key="12">
    <source>
        <dbReference type="Proteomes" id="UP000321039"/>
    </source>
</evidence>
<keyword evidence="4 7" id="KW-0547">Nucleotide-binding</keyword>
<proteinExistence type="inferred from homology"/>
<keyword evidence="12" id="KW-1185">Reference proteome</keyword>
<evidence type="ECO:0000256" key="5">
    <source>
        <dbReference type="ARBA" id="ARBA00022777"/>
    </source>
</evidence>
<dbReference type="InterPro" id="IPR050660">
    <property type="entry name" value="NEK_Ser/Thr_kinase"/>
</dbReference>
<evidence type="ECO:0000256" key="9">
    <source>
        <dbReference type="SAM" id="Phobius"/>
    </source>
</evidence>
<evidence type="ECO:0000256" key="8">
    <source>
        <dbReference type="SAM" id="MobiDB-lite"/>
    </source>
</evidence>
<comment type="caution">
    <text evidence="11">The sequence shown here is derived from an EMBL/GenBank/DDBJ whole genome shotgun (WGS) entry which is preliminary data.</text>
</comment>
<sequence length="652" mass="70966">MTAQEMGRALPPGYKLHWYVIQSVLGQGGFGITYLAHDTNLDKAVAIKEYLPQQFARRLQDSRVEALSEDTRGQYQWGLDRFISEARTLSRFEHPNIVRVHAVFEENGTGYMVMSYEQGEGLQDILKRQGKLDEATLLGILRPLLEGLELVHRQNFIHRDIKPDNIYIRGDGSPVLLDFGSARQSIEDQPQAMTVMVTPGYAPFEQYSSDSNDQGPWTDIYGLGATSYKAITGRLLTNAVERSKTEMGGGPGPVAGELLKSTEDGYSEALLRAVNHAIAFDPKKRPQTVREWLAELPTPSQLADTVVDVPPAPPIKPRAQQAGSRRGIYLAVAAVLLVAAGAGAYFLQQGAARPAAAEPVPTQAALPADTPPAEPATPPQQSGDQTAAAPIEEESRAAPVAMVSPPAAEAPADDPQAEAERREQERLEAARLEQEREAAQRQEEERQERERLARQQLENERRALEAEKAALALEREKALAEQQRQAAINSRIQASEKDFVARRAAAPDTFEYDSNDNPQPLETFPANTVTLQAFANASRWQGTGLAIERGRSYRIKAGGSWKMGTLCNPTDATGKGMYALLCQNLGGQTVAGYDHGALIGKIGRGSLAFYIGPEFTFTAGDEGELFLMGNDAAPYIVDNSGSLSVTITSTGQ</sequence>
<dbReference type="EC" id="2.7.11.1" evidence="2"/>
<evidence type="ECO:0000313" key="11">
    <source>
        <dbReference type="EMBL" id="TXS94126.1"/>
    </source>
</evidence>
<dbReference type="CDD" id="cd14014">
    <property type="entry name" value="STKc_PknB_like"/>
    <property type="match status" value="1"/>
</dbReference>
<dbReference type="PANTHER" id="PTHR43671">
    <property type="entry name" value="SERINE/THREONINE-PROTEIN KINASE NEK"/>
    <property type="match status" value="1"/>
</dbReference>
<dbReference type="SMART" id="SM00220">
    <property type="entry name" value="S_TKc"/>
    <property type="match status" value="1"/>
</dbReference>